<dbReference type="NCBIfam" id="TIGR00498">
    <property type="entry name" value="lexA"/>
    <property type="match status" value="1"/>
</dbReference>
<dbReference type="EC" id="3.4.21.88" evidence="12"/>
<dbReference type="GO" id="GO:0004252">
    <property type="term" value="F:serine-type endopeptidase activity"/>
    <property type="evidence" value="ECO:0007669"/>
    <property type="project" value="UniProtKB-UniRule"/>
</dbReference>
<keyword evidence="4 12" id="KW-0227">DNA damage</keyword>
<dbReference type="InterPro" id="IPR036286">
    <property type="entry name" value="LexA/Signal_pep-like_sf"/>
</dbReference>
<keyword evidence="9 12" id="KW-0804">Transcription</keyword>
<evidence type="ECO:0000256" key="6">
    <source>
        <dbReference type="ARBA" id="ARBA00022813"/>
    </source>
</evidence>
<dbReference type="Gene3D" id="2.10.109.10">
    <property type="entry name" value="Umud Fragment, subunit A"/>
    <property type="match status" value="1"/>
</dbReference>
<feature type="domain" description="Peptidase S24/S26A/S26B/S26C" evidence="14">
    <location>
        <begin position="90"/>
        <end position="202"/>
    </location>
</feature>
<keyword evidence="8 12" id="KW-0238">DNA-binding</keyword>
<evidence type="ECO:0000256" key="7">
    <source>
        <dbReference type="ARBA" id="ARBA00023015"/>
    </source>
</evidence>
<evidence type="ECO:0000313" key="17">
    <source>
        <dbReference type="Proteomes" id="UP000176593"/>
    </source>
</evidence>
<comment type="function">
    <text evidence="12">Represses a number of genes involved in the response to DNA damage (SOS response), including recA and lexA. In the presence of single-stranded DNA, RecA interacts with LexA causing an autocatalytic cleavage which disrupts the DNA-binding part of LexA, leading to derepression of the SOS regulon and eventually DNA repair.</text>
</comment>
<evidence type="ECO:0000256" key="9">
    <source>
        <dbReference type="ARBA" id="ARBA00023163"/>
    </source>
</evidence>
<dbReference type="GO" id="GO:0006508">
    <property type="term" value="P:proteolysis"/>
    <property type="evidence" value="ECO:0007669"/>
    <property type="project" value="InterPro"/>
</dbReference>
<protein>
    <recommendedName>
        <fullName evidence="12">LexA repressor</fullName>
        <ecNumber evidence="12">3.4.21.88</ecNumber>
    </recommendedName>
</protein>
<evidence type="ECO:0000256" key="11">
    <source>
        <dbReference type="ARBA" id="ARBA00023236"/>
    </source>
</evidence>
<dbReference type="InterPro" id="IPR036388">
    <property type="entry name" value="WH-like_DNA-bd_sf"/>
</dbReference>
<dbReference type="GO" id="GO:0009432">
    <property type="term" value="P:SOS response"/>
    <property type="evidence" value="ECO:0007669"/>
    <property type="project" value="UniProtKB-UniRule"/>
</dbReference>
<evidence type="ECO:0000259" key="15">
    <source>
        <dbReference type="Pfam" id="PF01726"/>
    </source>
</evidence>
<keyword evidence="11 12" id="KW-0742">SOS response</keyword>
<dbReference type="InterPro" id="IPR006197">
    <property type="entry name" value="Peptidase_S24_LexA"/>
</dbReference>
<keyword evidence="2 12" id="KW-0678">Repressor</keyword>
<keyword evidence="10 12" id="KW-0234">DNA repair</keyword>
<dbReference type="GO" id="GO:0045892">
    <property type="term" value="P:negative regulation of DNA-templated transcription"/>
    <property type="evidence" value="ECO:0007669"/>
    <property type="project" value="UniProtKB-UniRule"/>
</dbReference>
<accession>A0A1F7VA19</accession>
<feature type="site" description="Cleavage; by autolysis" evidence="12">
    <location>
        <begin position="97"/>
        <end position="98"/>
    </location>
</feature>
<proteinExistence type="inferred from homology"/>
<evidence type="ECO:0000256" key="4">
    <source>
        <dbReference type="ARBA" id="ARBA00022763"/>
    </source>
</evidence>
<dbReference type="InterPro" id="IPR050077">
    <property type="entry name" value="LexA_repressor"/>
</dbReference>
<feature type="active site" description="For autocatalytic cleavage activity" evidence="12">
    <location>
        <position position="132"/>
    </location>
</feature>
<dbReference type="PANTHER" id="PTHR33516:SF2">
    <property type="entry name" value="LEXA REPRESSOR-RELATED"/>
    <property type="match status" value="1"/>
</dbReference>
<evidence type="ECO:0000256" key="5">
    <source>
        <dbReference type="ARBA" id="ARBA00022801"/>
    </source>
</evidence>
<evidence type="ECO:0000256" key="10">
    <source>
        <dbReference type="ARBA" id="ARBA00023204"/>
    </source>
</evidence>
<feature type="active site" description="For autocatalytic cleavage activity" evidence="12">
    <location>
        <position position="170"/>
    </location>
</feature>
<evidence type="ECO:0000256" key="1">
    <source>
        <dbReference type="ARBA" id="ARBA00007484"/>
    </source>
</evidence>
<keyword evidence="5 12" id="KW-0378">Hydrolase</keyword>
<evidence type="ECO:0000313" key="16">
    <source>
        <dbReference type="EMBL" id="OGL86958.1"/>
    </source>
</evidence>
<dbReference type="Pfam" id="PF00717">
    <property type="entry name" value="Peptidase_S24"/>
    <property type="match status" value="1"/>
</dbReference>
<dbReference type="InterPro" id="IPR006200">
    <property type="entry name" value="LexA"/>
</dbReference>
<comment type="subunit">
    <text evidence="12">Homodimer.</text>
</comment>
<dbReference type="PRINTS" id="PR00726">
    <property type="entry name" value="LEXASERPTASE"/>
</dbReference>
<dbReference type="Gene3D" id="1.10.10.10">
    <property type="entry name" value="Winged helix-like DNA-binding domain superfamily/Winged helix DNA-binding domain"/>
    <property type="match status" value="1"/>
</dbReference>
<dbReference type="InterPro" id="IPR006199">
    <property type="entry name" value="LexA_DNA-bd_dom"/>
</dbReference>
<dbReference type="PANTHER" id="PTHR33516">
    <property type="entry name" value="LEXA REPRESSOR"/>
    <property type="match status" value="1"/>
</dbReference>
<keyword evidence="6 12" id="KW-0068">Autocatalytic cleavage</keyword>
<dbReference type="EMBL" id="MGEQ01000003">
    <property type="protein sequence ID" value="OGL86958.1"/>
    <property type="molecule type" value="Genomic_DNA"/>
</dbReference>
<dbReference type="InterPro" id="IPR036390">
    <property type="entry name" value="WH_DNA-bd_sf"/>
</dbReference>
<keyword evidence="7 12" id="KW-0805">Transcription regulation</keyword>
<dbReference type="Pfam" id="PF01726">
    <property type="entry name" value="LexA_DNA_bind"/>
    <property type="match status" value="1"/>
</dbReference>
<keyword evidence="3 12" id="KW-0235">DNA replication</keyword>
<feature type="domain" description="LexA repressor DNA-binding" evidence="15">
    <location>
        <begin position="1"/>
        <end position="65"/>
    </location>
</feature>
<sequence length="212" mass="23436">MGNLTKKQNDVLQFIKDHIRDCGYAPSYREIGEHLKLSSSATVHGHIQSLVDKGMIRIGDEGEARSIELVAQPEPIHRGFRLSADVINLPMMGLIAAGQPIEAITDNETMAVPASFVLDGANSYVLKIKGQSMIDDGILDGDFVVIERNPSPRNGEVVVALLDNAFATLKRFYREPSRIRLQPANKTMDPIYVQDCIIQGVVRAVIRKFQPV</sequence>
<dbReference type="SUPFAM" id="SSF46785">
    <property type="entry name" value="Winged helix' DNA-binding domain"/>
    <property type="match status" value="1"/>
</dbReference>
<reference evidence="16 17" key="1">
    <citation type="journal article" date="2016" name="Nat. Commun.">
        <title>Thousands of microbial genomes shed light on interconnected biogeochemical processes in an aquifer system.</title>
        <authorList>
            <person name="Anantharaman K."/>
            <person name="Brown C.T."/>
            <person name="Hug L.A."/>
            <person name="Sharon I."/>
            <person name="Castelle C.J."/>
            <person name="Probst A.J."/>
            <person name="Thomas B.C."/>
            <person name="Singh A."/>
            <person name="Wilkins M.J."/>
            <person name="Karaoz U."/>
            <person name="Brodie E.L."/>
            <person name="Williams K.H."/>
            <person name="Hubbard S.S."/>
            <person name="Banfield J.F."/>
        </authorList>
    </citation>
    <scope>NUCLEOTIDE SEQUENCE [LARGE SCALE GENOMIC DNA]</scope>
</reference>
<comment type="caution">
    <text evidence="16">The sequence shown here is derived from an EMBL/GenBank/DDBJ whole genome shotgun (WGS) entry which is preliminary data.</text>
</comment>
<dbReference type="GO" id="GO:0003677">
    <property type="term" value="F:DNA binding"/>
    <property type="evidence" value="ECO:0007669"/>
    <property type="project" value="UniProtKB-UniRule"/>
</dbReference>
<comment type="catalytic activity">
    <reaction evidence="12">
        <text>Hydrolysis of Ala-|-Gly bond in repressor LexA.</text>
        <dbReference type="EC" id="3.4.21.88"/>
    </reaction>
</comment>
<dbReference type="InterPro" id="IPR015927">
    <property type="entry name" value="Peptidase_S24_S26A/B/C"/>
</dbReference>
<evidence type="ECO:0000259" key="14">
    <source>
        <dbReference type="Pfam" id="PF00717"/>
    </source>
</evidence>
<evidence type="ECO:0000256" key="12">
    <source>
        <dbReference type="HAMAP-Rule" id="MF_00015"/>
    </source>
</evidence>
<evidence type="ECO:0000256" key="8">
    <source>
        <dbReference type="ARBA" id="ARBA00023125"/>
    </source>
</evidence>
<dbReference type="SUPFAM" id="SSF51306">
    <property type="entry name" value="LexA/Signal peptidase"/>
    <property type="match status" value="1"/>
</dbReference>
<dbReference type="HAMAP" id="MF_00015">
    <property type="entry name" value="LexA"/>
    <property type="match status" value="1"/>
</dbReference>
<dbReference type="Proteomes" id="UP000176593">
    <property type="component" value="Unassembled WGS sequence"/>
</dbReference>
<dbReference type="InterPro" id="IPR039418">
    <property type="entry name" value="LexA-like"/>
</dbReference>
<dbReference type="GO" id="GO:0006281">
    <property type="term" value="P:DNA repair"/>
    <property type="evidence" value="ECO:0007669"/>
    <property type="project" value="UniProtKB-UniRule"/>
</dbReference>
<evidence type="ECO:0000256" key="13">
    <source>
        <dbReference type="RuleBase" id="RU003991"/>
    </source>
</evidence>
<name>A0A1F7VA19_9BACT</name>
<feature type="DNA-binding region" description="H-T-H motif" evidence="12">
    <location>
        <begin position="28"/>
        <end position="48"/>
    </location>
</feature>
<organism evidence="16 17">
    <name type="scientific">Candidatus Uhrbacteria bacterium RIFCSPLOWO2_02_FULL_48_18</name>
    <dbReference type="NCBI Taxonomy" id="1802408"/>
    <lineage>
        <taxon>Bacteria</taxon>
        <taxon>Candidatus Uhriibacteriota</taxon>
    </lineage>
</organism>
<comment type="similarity">
    <text evidence="1 12 13">Belongs to the peptidase S24 family.</text>
</comment>
<dbReference type="GO" id="GO:0006260">
    <property type="term" value="P:DNA replication"/>
    <property type="evidence" value="ECO:0007669"/>
    <property type="project" value="UniProtKB-UniRule"/>
</dbReference>
<evidence type="ECO:0000256" key="3">
    <source>
        <dbReference type="ARBA" id="ARBA00022705"/>
    </source>
</evidence>
<gene>
    <name evidence="12" type="primary">lexA</name>
    <name evidence="16" type="ORF">A3I41_03315</name>
</gene>
<dbReference type="CDD" id="cd06529">
    <property type="entry name" value="S24_LexA-like"/>
    <property type="match status" value="1"/>
</dbReference>
<evidence type="ECO:0000256" key="2">
    <source>
        <dbReference type="ARBA" id="ARBA00022491"/>
    </source>
</evidence>
<dbReference type="AlphaFoldDB" id="A0A1F7VA19"/>